<dbReference type="PROSITE" id="PS50005">
    <property type="entry name" value="TPR"/>
    <property type="match status" value="1"/>
</dbReference>
<organism evidence="4 5">
    <name type="scientific">Nitrosospira multiformis</name>
    <dbReference type="NCBI Taxonomy" id="1231"/>
    <lineage>
        <taxon>Bacteria</taxon>
        <taxon>Pseudomonadati</taxon>
        <taxon>Pseudomonadota</taxon>
        <taxon>Betaproteobacteria</taxon>
        <taxon>Nitrosomonadales</taxon>
        <taxon>Nitrosomonadaceae</taxon>
        <taxon>Nitrosospira</taxon>
    </lineage>
</organism>
<dbReference type="InterPro" id="IPR019734">
    <property type="entry name" value="TPR_rpt"/>
</dbReference>
<protein>
    <submittedName>
        <fullName evidence="4">Uncharacterized protein</fullName>
    </submittedName>
</protein>
<name>A0A1H8LWC3_9PROT</name>
<reference evidence="4 5" key="1">
    <citation type="submission" date="2016-10" db="EMBL/GenBank/DDBJ databases">
        <authorList>
            <person name="de Groot N.N."/>
        </authorList>
    </citation>
    <scope>NUCLEOTIDE SEQUENCE [LARGE SCALE GENOMIC DNA]</scope>
    <source>
        <strain evidence="4 5">Nl18</strain>
    </source>
</reference>
<dbReference type="Proteomes" id="UP000183898">
    <property type="component" value="Unassembled WGS sequence"/>
</dbReference>
<dbReference type="EMBL" id="FOCT01000011">
    <property type="protein sequence ID" value="SEO09444.1"/>
    <property type="molecule type" value="Genomic_DNA"/>
</dbReference>
<accession>A0A1H8LWC3</accession>
<dbReference type="InterPro" id="IPR014508">
    <property type="entry name" value="UCP020555_TPR-like"/>
</dbReference>
<evidence type="ECO:0000313" key="5">
    <source>
        <dbReference type="Proteomes" id="UP000183898"/>
    </source>
</evidence>
<proteinExistence type="predicted"/>
<dbReference type="PROSITE" id="PS51257">
    <property type="entry name" value="PROKAR_LIPOPROTEIN"/>
    <property type="match status" value="1"/>
</dbReference>
<feature type="region of interest" description="Disordered" evidence="2">
    <location>
        <begin position="126"/>
        <end position="146"/>
    </location>
</feature>
<dbReference type="AlphaFoldDB" id="A0A1H8LWC3"/>
<evidence type="ECO:0000256" key="3">
    <source>
        <dbReference type="SAM" id="SignalP"/>
    </source>
</evidence>
<dbReference type="Pfam" id="PF16068">
    <property type="entry name" value="DUF4810"/>
    <property type="match status" value="1"/>
</dbReference>
<dbReference type="RefSeq" id="WP_074747903.1">
    <property type="nucleotide sequence ID" value="NZ_FOCT01000011.1"/>
</dbReference>
<feature type="signal peptide" evidence="3">
    <location>
        <begin position="1"/>
        <end position="33"/>
    </location>
</feature>
<evidence type="ECO:0000256" key="1">
    <source>
        <dbReference type="PROSITE-ProRule" id="PRU00339"/>
    </source>
</evidence>
<keyword evidence="1" id="KW-0802">TPR repeat</keyword>
<evidence type="ECO:0000256" key="2">
    <source>
        <dbReference type="SAM" id="MobiDB-lite"/>
    </source>
</evidence>
<gene>
    <name evidence="4" type="ORF">SAMN05216404_11169</name>
</gene>
<evidence type="ECO:0000313" key="4">
    <source>
        <dbReference type="EMBL" id="SEO09444.1"/>
    </source>
</evidence>
<feature type="repeat" description="TPR" evidence="1">
    <location>
        <begin position="79"/>
        <end position="112"/>
    </location>
</feature>
<keyword evidence="3" id="KW-0732">Signal</keyword>
<sequence>MRTVKGFTRPHAARIFFKLCLSGILASSLAGCAGPSIYHWGKFEDGLHERYVGQNHAEADVYLFETISAAEQQNLKVPPGAYADYGFVLFKRGDREGAISYFEKEKRMFPESSAFMTKLIERVQQKEKEAGEKTQTNATVNIGAKP</sequence>
<feature type="chain" id="PRO_5010260314" evidence="3">
    <location>
        <begin position="34"/>
        <end position="146"/>
    </location>
</feature>